<dbReference type="EMBL" id="JH598325">
    <property type="status" value="NOT_ANNOTATED_CDS"/>
    <property type="molecule type" value="Genomic_DNA"/>
</dbReference>
<name>M4B580_HYAAE</name>
<accession>M4B580</accession>
<dbReference type="HOGENOM" id="CLU_142558_0_0_1"/>
<reference evidence="1" key="2">
    <citation type="submission" date="2015-06" db="UniProtKB">
        <authorList>
            <consortium name="EnsemblProtists"/>
        </authorList>
    </citation>
    <scope>IDENTIFICATION</scope>
    <source>
        <strain evidence="1">Emoy2</strain>
    </source>
</reference>
<reference evidence="2" key="1">
    <citation type="journal article" date="2010" name="Science">
        <title>Signatures of adaptation to obligate biotrophy in the Hyaloperonospora arabidopsidis genome.</title>
        <authorList>
            <person name="Baxter L."/>
            <person name="Tripathy S."/>
            <person name="Ishaque N."/>
            <person name="Boot N."/>
            <person name="Cabral A."/>
            <person name="Kemen E."/>
            <person name="Thines M."/>
            <person name="Ah-Fong A."/>
            <person name="Anderson R."/>
            <person name="Badejoko W."/>
            <person name="Bittner-Eddy P."/>
            <person name="Boore J.L."/>
            <person name="Chibucos M.C."/>
            <person name="Coates M."/>
            <person name="Dehal P."/>
            <person name="Delehaunty K."/>
            <person name="Dong S."/>
            <person name="Downton P."/>
            <person name="Dumas B."/>
            <person name="Fabro G."/>
            <person name="Fronick C."/>
            <person name="Fuerstenberg S.I."/>
            <person name="Fulton L."/>
            <person name="Gaulin E."/>
            <person name="Govers F."/>
            <person name="Hughes L."/>
            <person name="Humphray S."/>
            <person name="Jiang R.H."/>
            <person name="Judelson H."/>
            <person name="Kamoun S."/>
            <person name="Kyung K."/>
            <person name="Meijer H."/>
            <person name="Minx P."/>
            <person name="Morris P."/>
            <person name="Nelson J."/>
            <person name="Phuntumart V."/>
            <person name="Qutob D."/>
            <person name="Rehmany A."/>
            <person name="Rougon-Cardoso A."/>
            <person name="Ryden P."/>
            <person name="Torto-Alalibo T."/>
            <person name="Studholme D."/>
            <person name="Wang Y."/>
            <person name="Win J."/>
            <person name="Wood J."/>
            <person name="Clifton S.W."/>
            <person name="Rogers J."/>
            <person name="Van den Ackerveken G."/>
            <person name="Jones J.D."/>
            <person name="McDowell J.M."/>
            <person name="Beynon J."/>
            <person name="Tyler B.M."/>
        </authorList>
    </citation>
    <scope>NUCLEOTIDE SEQUENCE [LARGE SCALE GENOMIC DNA]</scope>
    <source>
        <strain evidence="2">Emoy2</strain>
    </source>
</reference>
<dbReference type="InParanoid" id="M4B580"/>
<dbReference type="PANTHER" id="PTHR36535:SF1">
    <property type="entry name" value="DUF1772 DOMAIN-CONTAINING PROTEIN"/>
    <property type="match status" value="1"/>
</dbReference>
<organism evidence="1 2">
    <name type="scientific">Hyaloperonospora arabidopsidis (strain Emoy2)</name>
    <name type="common">Downy mildew agent</name>
    <name type="synonym">Peronospora arabidopsidis</name>
    <dbReference type="NCBI Taxonomy" id="559515"/>
    <lineage>
        <taxon>Eukaryota</taxon>
        <taxon>Sar</taxon>
        <taxon>Stramenopiles</taxon>
        <taxon>Oomycota</taxon>
        <taxon>Peronosporomycetes</taxon>
        <taxon>Peronosporales</taxon>
        <taxon>Peronosporaceae</taxon>
        <taxon>Hyaloperonospora</taxon>
    </lineage>
</organism>
<dbReference type="PANTHER" id="PTHR36535">
    <property type="entry name" value="YALI0E30327P"/>
    <property type="match status" value="1"/>
</dbReference>
<dbReference type="VEuPathDB" id="FungiDB:HpaG801430"/>
<dbReference type="EnsemblProtists" id="HpaT801430">
    <property type="protein sequence ID" value="HpaP801430"/>
    <property type="gene ID" value="HpaG801430"/>
</dbReference>
<protein>
    <submittedName>
        <fullName evidence="1">Uncharacterized protein</fullName>
    </submittedName>
</protein>
<keyword evidence="2" id="KW-1185">Reference proteome</keyword>
<sequence length="115" mass="13439">MVSITELRSSDEKHSTWYIHALRTLKEARKQKKCHKTQAGAADAHPANRFRVRPICKELNTKEFTQIVATRDPAEDGEDRTWYRQTLLHLKNTRKCQLSHYDRADLFCLIISSVD</sequence>
<evidence type="ECO:0000313" key="2">
    <source>
        <dbReference type="Proteomes" id="UP000011713"/>
    </source>
</evidence>
<proteinExistence type="predicted"/>
<evidence type="ECO:0000313" key="1">
    <source>
        <dbReference type="EnsemblProtists" id="HpaP801430"/>
    </source>
</evidence>
<dbReference type="AlphaFoldDB" id="M4B580"/>
<dbReference type="Proteomes" id="UP000011713">
    <property type="component" value="Unassembled WGS sequence"/>
</dbReference>